<organism evidence="1 2">
    <name type="scientific">Basidiobolus meristosporus CBS 931.73</name>
    <dbReference type="NCBI Taxonomy" id="1314790"/>
    <lineage>
        <taxon>Eukaryota</taxon>
        <taxon>Fungi</taxon>
        <taxon>Fungi incertae sedis</taxon>
        <taxon>Zoopagomycota</taxon>
        <taxon>Entomophthoromycotina</taxon>
        <taxon>Basidiobolomycetes</taxon>
        <taxon>Basidiobolales</taxon>
        <taxon>Basidiobolaceae</taxon>
        <taxon>Basidiobolus</taxon>
    </lineage>
</organism>
<evidence type="ECO:0000313" key="1">
    <source>
        <dbReference type="EMBL" id="ORX95518.1"/>
    </source>
</evidence>
<comment type="caution">
    <text evidence="1">The sequence shown here is derived from an EMBL/GenBank/DDBJ whole genome shotgun (WGS) entry which is preliminary data.</text>
</comment>
<proteinExistence type="predicted"/>
<dbReference type="OrthoDB" id="9999611at2759"/>
<dbReference type="EMBL" id="MCFE01000173">
    <property type="protein sequence ID" value="ORX95518.1"/>
    <property type="molecule type" value="Genomic_DNA"/>
</dbReference>
<gene>
    <name evidence="1" type="ORF">K493DRAFT_219048</name>
</gene>
<accession>A0A1Y1YC10</accession>
<evidence type="ECO:0000313" key="2">
    <source>
        <dbReference type="Proteomes" id="UP000193498"/>
    </source>
</evidence>
<name>A0A1Y1YC10_9FUNG</name>
<sequence>MDKITANMKSAAGAVQENVGSAIGNQKIQAEGAATRAEGNAEYLRAQAQGYAQGAGEKLEGHFQENVGSALGNLQTEVEGAANKAKGEARMQANSGN</sequence>
<dbReference type="PANTHER" id="PTHR40460:SF1">
    <property type="entry name" value="CSBD-LIKE DOMAIN-CONTAINING PROTEIN"/>
    <property type="match status" value="1"/>
</dbReference>
<dbReference type="InParanoid" id="A0A1Y1YC10"/>
<dbReference type="Proteomes" id="UP000193498">
    <property type="component" value="Unassembled WGS sequence"/>
</dbReference>
<dbReference type="PANTHER" id="PTHR40460">
    <property type="entry name" value="CHROMOSOME 1, WHOLE GENOME SHOTGUN SEQUENCE"/>
    <property type="match status" value="1"/>
</dbReference>
<protein>
    <submittedName>
        <fullName evidence="1">Putative cruciform DNA binding protein</fullName>
    </submittedName>
</protein>
<reference evidence="1 2" key="1">
    <citation type="submission" date="2016-07" db="EMBL/GenBank/DDBJ databases">
        <title>Pervasive Adenine N6-methylation of Active Genes in Fungi.</title>
        <authorList>
            <consortium name="DOE Joint Genome Institute"/>
            <person name="Mondo S.J."/>
            <person name="Dannebaum R.O."/>
            <person name="Kuo R.C."/>
            <person name="Labutti K."/>
            <person name="Haridas S."/>
            <person name="Kuo A."/>
            <person name="Salamov A."/>
            <person name="Ahrendt S.R."/>
            <person name="Lipzen A."/>
            <person name="Sullivan W."/>
            <person name="Andreopoulos W.B."/>
            <person name="Clum A."/>
            <person name="Lindquist E."/>
            <person name="Daum C."/>
            <person name="Ramamoorthy G.K."/>
            <person name="Gryganskyi A."/>
            <person name="Culley D."/>
            <person name="Magnuson J.K."/>
            <person name="James T.Y."/>
            <person name="O'Malley M.A."/>
            <person name="Stajich J.E."/>
            <person name="Spatafora J.W."/>
            <person name="Visel A."/>
            <person name="Grigoriev I.V."/>
        </authorList>
    </citation>
    <scope>NUCLEOTIDE SEQUENCE [LARGE SCALE GENOMIC DNA]</scope>
    <source>
        <strain evidence="1 2">CBS 931.73</strain>
    </source>
</reference>
<dbReference type="AlphaFoldDB" id="A0A1Y1YC10"/>
<keyword evidence="2" id="KW-1185">Reference proteome</keyword>